<dbReference type="InterPro" id="IPR058074">
    <property type="entry name" value="Bacteriocin-like"/>
</dbReference>
<evidence type="ECO:0000313" key="1">
    <source>
        <dbReference type="EMBL" id="MFN1219741.1"/>
    </source>
</evidence>
<evidence type="ECO:0000313" key="2">
    <source>
        <dbReference type="Proteomes" id="UP001634154"/>
    </source>
</evidence>
<gene>
    <name evidence="1" type="ORF">ACKW6Q_22450</name>
</gene>
<dbReference type="NCBIfam" id="NF047798">
    <property type="entry name" value="leader_Chryseo"/>
    <property type="match status" value="1"/>
</dbReference>
<dbReference type="EMBL" id="JBJXVJ010000006">
    <property type="protein sequence ID" value="MFN1219741.1"/>
    <property type="molecule type" value="Genomic_DNA"/>
</dbReference>
<keyword evidence="2" id="KW-1185">Reference proteome</keyword>
<sequence length="51" mass="5704">MKKLSRRDLKTIKGSNGGFACSADLKCPPFHICCNQICLNTRELLHLPICD</sequence>
<name>A0ABW9KAC1_9FLAO</name>
<protein>
    <submittedName>
        <fullName evidence="1">Bacteriocin-like protein</fullName>
    </submittedName>
</protein>
<organism evidence="1 2">
    <name type="scientific">Chryseobacterium kwangjuense</name>
    <dbReference type="NCBI Taxonomy" id="267125"/>
    <lineage>
        <taxon>Bacteria</taxon>
        <taxon>Pseudomonadati</taxon>
        <taxon>Bacteroidota</taxon>
        <taxon>Flavobacteriia</taxon>
        <taxon>Flavobacteriales</taxon>
        <taxon>Weeksellaceae</taxon>
        <taxon>Chryseobacterium group</taxon>
        <taxon>Chryseobacterium</taxon>
    </lineage>
</organism>
<proteinExistence type="predicted"/>
<dbReference type="Proteomes" id="UP001634154">
    <property type="component" value="Unassembled WGS sequence"/>
</dbReference>
<accession>A0ABW9KAC1</accession>
<dbReference type="RefSeq" id="WP_157884395.1">
    <property type="nucleotide sequence ID" value="NZ_JBJXVJ010000006.1"/>
</dbReference>
<reference evidence="1 2" key="1">
    <citation type="submission" date="2024-12" db="EMBL/GenBank/DDBJ databases">
        <title>Draft genome sequence of Chryseobacterium kwangjuense AG447.</title>
        <authorList>
            <person name="Cheptsov V.S."/>
            <person name="Belov A."/>
            <person name="Zavarzina A.G."/>
        </authorList>
    </citation>
    <scope>NUCLEOTIDE SEQUENCE [LARGE SCALE GENOMIC DNA]</scope>
    <source>
        <strain evidence="1 2">AG447</strain>
    </source>
</reference>
<comment type="caution">
    <text evidence="1">The sequence shown here is derived from an EMBL/GenBank/DDBJ whole genome shotgun (WGS) entry which is preliminary data.</text>
</comment>